<name>A0A8U0RFX1_MUSPF</name>
<dbReference type="RefSeq" id="XP_044924441.1">
    <property type="nucleotide sequence ID" value="XM_045068506.1"/>
</dbReference>
<gene>
    <name evidence="3" type="primary">CUNH10orf143</name>
</gene>
<feature type="compositionally biased region" description="Low complexity" evidence="1">
    <location>
        <begin position="35"/>
        <end position="51"/>
    </location>
</feature>
<feature type="region of interest" description="Disordered" evidence="1">
    <location>
        <begin position="29"/>
        <end position="411"/>
    </location>
</feature>
<dbReference type="Proteomes" id="UP000000715">
    <property type="component" value="Unplaced"/>
</dbReference>
<protein>
    <submittedName>
        <fullName evidence="3">Uncharacterized protein C10orf143 homolog isoform X1</fullName>
    </submittedName>
</protein>
<feature type="compositionally biased region" description="Low complexity" evidence="1">
    <location>
        <begin position="59"/>
        <end position="72"/>
    </location>
</feature>
<feature type="compositionally biased region" description="Basic and acidic residues" evidence="1">
    <location>
        <begin position="209"/>
        <end position="221"/>
    </location>
</feature>
<sequence>MTSWVGQAGSPRALHLFSGQIAAQRLLTASGRGCGPRSPRSVRSPGPASRGESPGFDTGRSAGSGPSPSGRPASPPARRARDRPRGARAGLARVPGPGRALAGGRAVRSEPLAAEAPPRSAAREGSKLRATGRRGRPFPAAGRGRRLGSRGRRLTAGSGGAAPPARLPEDASAAAGGEAPPAPPHSPAAGRESPARGARRRPGTAPRRCRPEVRPDPRDYSSQRPAPSPQRIGSLRRPSATRRGKTAATALSDQSRQRGGGRSPADRPPVDQAWRDANGLGSSGWARGDRPALETWGPGTEAQAGPRDMGTWDRSTGRPSRHGDLGQKRPFAPKTLVSAGPAPPGLASPASLIGSPGTRGWGRRGHSGVGRRPRGQERPADPGVGPHGHAGAGPVATAEGGGASGSGGREARACRSFLLSLRRENATRWNQGKRHRFCENQITPVRLAQGHLNHTESQ</sequence>
<organism evidence="2 3">
    <name type="scientific">Mustela putorius furo</name>
    <name type="common">European domestic ferret</name>
    <name type="synonym">Mustela furo</name>
    <dbReference type="NCBI Taxonomy" id="9669"/>
    <lineage>
        <taxon>Eukaryota</taxon>
        <taxon>Metazoa</taxon>
        <taxon>Chordata</taxon>
        <taxon>Craniata</taxon>
        <taxon>Vertebrata</taxon>
        <taxon>Euteleostomi</taxon>
        <taxon>Mammalia</taxon>
        <taxon>Eutheria</taxon>
        <taxon>Laurasiatheria</taxon>
        <taxon>Carnivora</taxon>
        <taxon>Caniformia</taxon>
        <taxon>Musteloidea</taxon>
        <taxon>Mustelidae</taxon>
        <taxon>Mustelinae</taxon>
        <taxon>Mustela</taxon>
    </lineage>
</organism>
<feature type="compositionally biased region" description="Basic residues" evidence="1">
    <location>
        <begin position="361"/>
        <end position="373"/>
    </location>
</feature>
<feature type="compositionally biased region" description="Gly residues" evidence="1">
    <location>
        <begin position="399"/>
        <end position="408"/>
    </location>
</feature>
<keyword evidence="2" id="KW-1185">Reference proteome</keyword>
<proteinExistence type="predicted"/>
<dbReference type="GeneID" id="123388657"/>
<reference evidence="3" key="1">
    <citation type="submission" date="2025-08" db="UniProtKB">
        <authorList>
            <consortium name="RefSeq"/>
        </authorList>
    </citation>
    <scope>IDENTIFICATION</scope>
    <source>
        <tissue evidence="3">Brain</tissue>
    </source>
</reference>
<evidence type="ECO:0000313" key="2">
    <source>
        <dbReference type="Proteomes" id="UP000000715"/>
    </source>
</evidence>
<dbReference type="CTD" id="113414026"/>
<feature type="compositionally biased region" description="Low complexity" evidence="1">
    <location>
        <begin position="187"/>
        <end position="196"/>
    </location>
</feature>
<feature type="compositionally biased region" description="Low complexity" evidence="1">
    <location>
        <begin position="170"/>
        <end position="179"/>
    </location>
</feature>
<dbReference type="AlphaFoldDB" id="A0A8U0RFX1"/>
<feature type="compositionally biased region" description="Low complexity" evidence="1">
    <location>
        <begin position="87"/>
        <end position="120"/>
    </location>
</feature>
<accession>A0A8U0RFX1</accession>
<evidence type="ECO:0000313" key="3">
    <source>
        <dbReference type="RefSeq" id="XP_044924441.1"/>
    </source>
</evidence>
<evidence type="ECO:0000256" key="1">
    <source>
        <dbReference type="SAM" id="MobiDB-lite"/>
    </source>
</evidence>
<feature type="compositionally biased region" description="Basic residues" evidence="1">
    <location>
        <begin position="143"/>
        <end position="153"/>
    </location>
</feature>